<evidence type="ECO:0000313" key="3">
    <source>
        <dbReference type="Proteomes" id="UP000799750"/>
    </source>
</evidence>
<name>A0A6A6QEL1_9PEZI</name>
<reference evidence="2" key="1">
    <citation type="journal article" date="2020" name="Stud. Mycol.">
        <title>101 Dothideomycetes genomes: a test case for predicting lifestyles and emergence of pathogens.</title>
        <authorList>
            <person name="Haridas S."/>
            <person name="Albert R."/>
            <person name="Binder M."/>
            <person name="Bloem J."/>
            <person name="Labutti K."/>
            <person name="Salamov A."/>
            <person name="Andreopoulos B."/>
            <person name="Baker S."/>
            <person name="Barry K."/>
            <person name="Bills G."/>
            <person name="Bluhm B."/>
            <person name="Cannon C."/>
            <person name="Castanera R."/>
            <person name="Culley D."/>
            <person name="Daum C."/>
            <person name="Ezra D."/>
            <person name="Gonzalez J."/>
            <person name="Henrissat B."/>
            <person name="Kuo A."/>
            <person name="Liang C."/>
            <person name="Lipzen A."/>
            <person name="Lutzoni F."/>
            <person name="Magnuson J."/>
            <person name="Mondo S."/>
            <person name="Nolan M."/>
            <person name="Ohm R."/>
            <person name="Pangilinan J."/>
            <person name="Park H.-J."/>
            <person name="Ramirez L."/>
            <person name="Alfaro M."/>
            <person name="Sun H."/>
            <person name="Tritt A."/>
            <person name="Yoshinaga Y."/>
            <person name="Zwiers L.-H."/>
            <person name="Turgeon B."/>
            <person name="Goodwin S."/>
            <person name="Spatafora J."/>
            <person name="Crous P."/>
            <person name="Grigoriev I."/>
        </authorList>
    </citation>
    <scope>NUCLEOTIDE SEQUENCE</scope>
    <source>
        <strain evidence="2">CBS 269.34</strain>
    </source>
</reference>
<dbReference type="SUPFAM" id="SSF46565">
    <property type="entry name" value="Chaperone J-domain"/>
    <property type="match status" value="1"/>
</dbReference>
<evidence type="ECO:0000313" key="2">
    <source>
        <dbReference type="EMBL" id="KAF2490835.1"/>
    </source>
</evidence>
<dbReference type="InterPro" id="IPR036869">
    <property type="entry name" value="J_dom_sf"/>
</dbReference>
<gene>
    <name evidence="2" type="ORF">BU16DRAFT_565772</name>
</gene>
<feature type="compositionally biased region" description="Acidic residues" evidence="1">
    <location>
        <begin position="78"/>
        <end position="89"/>
    </location>
</feature>
<feature type="region of interest" description="Disordered" evidence="1">
    <location>
        <begin position="72"/>
        <end position="91"/>
    </location>
</feature>
<keyword evidence="3" id="KW-1185">Reference proteome</keyword>
<dbReference type="Proteomes" id="UP000799750">
    <property type="component" value="Unassembled WGS sequence"/>
</dbReference>
<sequence>MSQQIPPHVFLGLPPTATRVQITTTFNTLSTQYSSSALQAMKPLARLEAQMKFRELQDAYSTLLESLEYRTLSASNSSEEEDFNDDEDGGYNYDMEIEYRDSWEADYSAEENITGGEEREEVGREIMEDLEEVNADMAERF</sequence>
<accession>A0A6A6QEL1</accession>
<evidence type="ECO:0008006" key="4">
    <source>
        <dbReference type="Google" id="ProtNLM"/>
    </source>
</evidence>
<dbReference type="AlphaFoldDB" id="A0A6A6QEL1"/>
<dbReference type="EMBL" id="MU004196">
    <property type="protein sequence ID" value="KAF2490835.1"/>
    <property type="molecule type" value="Genomic_DNA"/>
</dbReference>
<organism evidence="2 3">
    <name type="scientific">Lophium mytilinum</name>
    <dbReference type="NCBI Taxonomy" id="390894"/>
    <lineage>
        <taxon>Eukaryota</taxon>
        <taxon>Fungi</taxon>
        <taxon>Dikarya</taxon>
        <taxon>Ascomycota</taxon>
        <taxon>Pezizomycotina</taxon>
        <taxon>Dothideomycetes</taxon>
        <taxon>Pleosporomycetidae</taxon>
        <taxon>Mytilinidiales</taxon>
        <taxon>Mytilinidiaceae</taxon>
        <taxon>Lophium</taxon>
    </lineage>
</organism>
<evidence type="ECO:0000256" key="1">
    <source>
        <dbReference type="SAM" id="MobiDB-lite"/>
    </source>
</evidence>
<proteinExistence type="predicted"/>
<protein>
    <recommendedName>
        <fullName evidence="4">J domain-containing protein</fullName>
    </recommendedName>
</protein>